<name>A0ABW6UCI9_9ACTN</name>
<proteinExistence type="predicted"/>
<reference evidence="2 3" key="1">
    <citation type="submission" date="2024-10" db="EMBL/GenBank/DDBJ databases">
        <title>The Natural Products Discovery Center: Release of the First 8490 Sequenced Strains for Exploring Actinobacteria Biosynthetic Diversity.</title>
        <authorList>
            <person name="Kalkreuter E."/>
            <person name="Kautsar S.A."/>
            <person name="Yang D."/>
            <person name="Bader C.D."/>
            <person name="Teijaro C.N."/>
            <person name="Fluegel L."/>
            <person name="Davis C.M."/>
            <person name="Simpson J.R."/>
            <person name="Lauterbach L."/>
            <person name="Steele A.D."/>
            <person name="Gui C."/>
            <person name="Meng S."/>
            <person name="Li G."/>
            <person name="Viehrig K."/>
            <person name="Ye F."/>
            <person name="Su P."/>
            <person name="Kiefer A.F."/>
            <person name="Nichols A."/>
            <person name="Cepeda A.J."/>
            <person name="Yan W."/>
            <person name="Fan B."/>
            <person name="Jiang Y."/>
            <person name="Adhikari A."/>
            <person name="Zheng C.-J."/>
            <person name="Schuster L."/>
            <person name="Cowan T.M."/>
            <person name="Smanski M.J."/>
            <person name="Chevrette M.G."/>
            <person name="De Carvalho L.P.S."/>
            <person name="Shen B."/>
        </authorList>
    </citation>
    <scope>NUCLEOTIDE SEQUENCE [LARGE SCALE GENOMIC DNA]</scope>
    <source>
        <strain evidence="2 3">NPDC001390</strain>
    </source>
</reference>
<sequence>MPTGGVRFLDNAWYFGTDHTGLVIVRTPDGLIMLDALTTPDDMRTQFLDQATAAGLDPGDIRYVFLGHHHVDHVGGANLIRDEYAPTAKFVMEQPDAAVIAAQRADLWERRHEYTEEEFRARLARLPGRIDIGIEAYPGHTVGMKRIRIGRRTTAVAMLAPGHTDGQMHVIVPVVHQGETHKLLVWSGNDNIEMAAQYAVSADFVQGLAGQEGADSFINTHAYQVPPTAISARSRPTRQRPTPC</sequence>
<accession>A0ABW6UCI9</accession>
<dbReference type="InterPro" id="IPR050855">
    <property type="entry name" value="NDM-1-like"/>
</dbReference>
<dbReference type="InterPro" id="IPR036866">
    <property type="entry name" value="RibonucZ/Hydroxyglut_hydro"/>
</dbReference>
<evidence type="ECO:0000313" key="2">
    <source>
        <dbReference type="EMBL" id="MFF4520907.1"/>
    </source>
</evidence>
<protein>
    <submittedName>
        <fullName evidence="2">MBL fold metallo-hydrolase</fullName>
    </submittedName>
</protein>
<dbReference type="SMART" id="SM00849">
    <property type="entry name" value="Lactamase_B"/>
    <property type="match status" value="1"/>
</dbReference>
<dbReference type="PANTHER" id="PTHR42951">
    <property type="entry name" value="METALLO-BETA-LACTAMASE DOMAIN-CONTAINING"/>
    <property type="match status" value="1"/>
</dbReference>
<evidence type="ECO:0000313" key="3">
    <source>
        <dbReference type="Proteomes" id="UP001602058"/>
    </source>
</evidence>
<dbReference type="Pfam" id="PF00753">
    <property type="entry name" value="Lactamase_B"/>
    <property type="match status" value="1"/>
</dbReference>
<evidence type="ECO:0000259" key="1">
    <source>
        <dbReference type="SMART" id="SM00849"/>
    </source>
</evidence>
<dbReference type="SUPFAM" id="SSF56281">
    <property type="entry name" value="Metallo-hydrolase/oxidoreductase"/>
    <property type="match status" value="1"/>
</dbReference>
<dbReference type="InterPro" id="IPR001279">
    <property type="entry name" value="Metallo-B-lactamas"/>
</dbReference>
<dbReference type="Gene3D" id="3.60.15.10">
    <property type="entry name" value="Ribonuclease Z/Hydroxyacylglutathione hydrolase-like"/>
    <property type="match status" value="1"/>
</dbReference>
<keyword evidence="3" id="KW-1185">Reference proteome</keyword>
<dbReference type="EMBL" id="JBIAWJ010000002">
    <property type="protein sequence ID" value="MFF4520907.1"/>
    <property type="molecule type" value="Genomic_DNA"/>
</dbReference>
<dbReference type="Proteomes" id="UP001602058">
    <property type="component" value="Unassembled WGS sequence"/>
</dbReference>
<dbReference type="RefSeq" id="WP_351082808.1">
    <property type="nucleotide sequence ID" value="NZ_JBEOZG010000018.1"/>
</dbReference>
<gene>
    <name evidence="2" type="ORF">ACFY1D_05545</name>
</gene>
<feature type="domain" description="Metallo-beta-lactamase" evidence="1">
    <location>
        <begin position="18"/>
        <end position="221"/>
    </location>
</feature>
<dbReference type="PANTHER" id="PTHR42951:SF20">
    <property type="entry name" value="BETA LACTAMASE"/>
    <property type="match status" value="1"/>
</dbReference>
<organism evidence="2 3">
    <name type="scientific">Streptomyces bluensis</name>
    <dbReference type="NCBI Taxonomy" id="33897"/>
    <lineage>
        <taxon>Bacteria</taxon>
        <taxon>Bacillati</taxon>
        <taxon>Actinomycetota</taxon>
        <taxon>Actinomycetes</taxon>
        <taxon>Kitasatosporales</taxon>
        <taxon>Streptomycetaceae</taxon>
        <taxon>Streptomyces</taxon>
    </lineage>
</organism>
<comment type="caution">
    <text evidence="2">The sequence shown here is derived from an EMBL/GenBank/DDBJ whole genome shotgun (WGS) entry which is preliminary data.</text>
</comment>